<accession>A0A0E9RIR5</accession>
<organism evidence="1">
    <name type="scientific">Anguilla anguilla</name>
    <name type="common">European freshwater eel</name>
    <name type="synonym">Muraena anguilla</name>
    <dbReference type="NCBI Taxonomy" id="7936"/>
    <lineage>
        <taxon>Eukaryota</taxon>
        <taxon>Metazoa</taxon>
        <taxon>Chordata</taxon>
        <taxon>Craniata</taxon>
        <taxon>Vertebrata</taxon>
        <taxon>Euteleostomi</taxon>
        <taxon>Actinopterygii</taxon>
        <taxon>Neopterygii</taxon>
        <taxon>Teleostei</taxon>
        <taxon>Anguilliformes</taxon>
        <taxon>Anguillidae</taxon>
        <taxon>Anguilla</taxon>
    </lineage>
</organism>
<reference evidence="1" key="2">
    <citation type="journal article" date="2015" name="Fish Shellfish Immunol.">
        <title>Early steps in the European eel (Anguilla anguilla)-Vibrio vulnificus interaction in the gills: Role of the RtxA13 toxin.</title>
        <authorList>
            <person name="Callol A."/>
            <person name="Pajuelo D."/>
            <person name="Ebbesson L."/>
            <person name="Teles M."/>
            <person name="MacKenzie S."/>
            <person name="Amaro C."/>
        </authorList>
    </citation>
    <scope>NUCLEOTIDE SEQUENCE</scope>
</reference>
<protein>
    <submittedName>
        <fullName evidence="1">Uncharacterized protein</fullName>
    </submittedName>
</protein>
<sequence length="42" mass="5067">MFLLMLSLSWQLGCFQHFLRIVFLCKYTIYLMATKENLCFLS</sequence>
<dbReference type="EMBL" id="GBXM01079870">
    <property type="protein sequence ID" value="JAH28707.1"/>
    <property type="molecule type" value="Transcribed_RNA"/>
</dbReference>
<proteinExistence type="predicted"/>
<name>A0A0E9RIR5_ANGAN</name>
<evidence type="ECO:0000313" key="1">
    <source>
        <dbReference type="EMBL" id="JAH28707.1"/>
    </source>
</evidence>
<reference evidence="1" key="1">
    <citation type="submission" date="2014-11" db="EMBL/GenBank/DDBJ databases">
        <authorList>
            <person name="Amaro Gonzalez C."/>
        </authorList>
    </citation>
    <scope>NUCLEOTIDE SEQUENCE</scope>
</reference>
<dbReference type="AlphaFoldDB" id="A0A0E9RIR5"/>